<dbReference type="GO" id="GO:0016705">
    <property type="term" value="F:oxidoreductase activity, acting on paired donors, with incorporation or reduction of molecular oxygen"/>
    <property type="evidence" value="ECO:0007669"/>
    <property type="project" value="InterPro"/>
</dbReference>
<evidence type="ECO:0000256" key="5">
    <source>
        <dbReference type="ARBA" id="ARBA00023002"/>
    </source>
</evidence>
<reference evidence="8" key="1">
    <citation type="submission" date="2022-07" db="EMBL/GenBank/DDBJ databases">
        <title>Phylogenomic reconstructions and comparative analyses of Kickxellomycotina fungi.</title>
        <authorList>
            <person name="Reynolds N.K."/>
            <person name="Stajich J.E."/>
            <person name="Barry K."/>
            <person name="Grigoriev I.V."/>
            <person name="Crous P."/>
            <person name="Smith M.E."/>
        </authorList>
    </citation>
    <scope>NUCLEOTIDE SEQUENCE</scope>
    <source>
        <strain evidence="8">NBRC 105414</strain>
    </source>
</reference>
<dbReference type="GO" id="GO:0005739">
    <property type="term" value="C:mitochondrion"/>
    <property type="evidence" value="ECO:0007669"/>
    <property type="project" value="TreeGrafter"/>
</dbReference>
<evidence type="ECO:0000313" key="8">
    <source>
        <dbReference type="EMBL" id="KAJ2777431.1"/>
    </source>
</evidence>
<dbReference type="Pfam" id="PF01494">
    <property type="entry name" value="FAD_binding_3"/>
    <property type="match status" value="1"/>
</dbReference>
<dbReference type="GO" id="GO:0004497">
    <property type="term" value="F:monooxygenase activity"/>
    <property type="evidence" value="ECO:0007669"/>
    <property type="project" value="UniProtKB-KW"/>
</dbReference>
<evidence type="ECO:0000256" key="6">
    <source>
        <dbReference type="ARBA" id="ARBA00023033"/>
    </source>
</evidence>
<comment type="caution">
    <text evidence="8">The sequence shown here is derived from an EMBL/GenBank/DDBJ whole genome shotgun (WGS) entry which is preliminary data.</text>
</comment>
<accession>A0A9W8H3G5</accession>
<feature type="domain" description="FAD-binding" evidence="7">
    <location>
        <begin position="320"/>
        <end position="404"/>
    </location>
</feature>
<evidence type="ECO:0000256" key="2">
    <source>
        <dbReference type="ARBA" id="ARBA00005349"/>
    </source>
</evidence>
<dbReference type="PROSITE" id="PS01304">
    <property type="entry name" value="UBIH"/>
    <property type="match status" value="1"/>
</dbReference>
<dbReference type="InterPro" id="IPR036188">
    <property type="entry name" value="FAD/NAD-bd_sf"/>
</dbReference>
<dbReference type="InterPro" id="IPR002938">
    <property type="entry name" value="FAD-bd"/>
</dbReference>
<keyword evidence="5" id="KW-0560">Oxidoreductase</keyword>
<dbReference type="PRINTS" id="PR00420">
    <property type="entry name" value="RNGMNOXGNASE"/>
</dbReference>
<evidence type="ECO:0000313" key="9">
    <source>
        <dbReference type="Proteomes" id="UP001140217"/>
    </source>
</evidence>
<dbReference type="GO" id="GO:0006744">
    <property type="term" value="P:ubiquinone biosynthetic process"/>
    <property type="evidence" value="ECO:0007669"/>
    <property type="project" value="InterPro"/>
</dbReference>
<evidence type="ECO:0000256" key="3">
    <source>
        <dbReference type="ARBA" id="ARBA00022630"/>
    </source>
</evidence>
<organism evidence="8 9">
    <name type="scientific">Coemansia javaensis</name>
    <dbReference type="NCBI Taxonomy" id="2761396"/>
    <lineage>
        <taxon>Eukaryota</taxon>
        <taxon>Fungi</taxon>
        <taxon>Fungi incertae sedis</taxon>
        <taxon>Zoopagomycota</taxon>
        <taxon>Kickxellomycotina</taxon>
        <taxon>Kickxellomycetes</taxon>
        <taxon>Kickxellales</taxon>
        <taxon>Kickxellaceae</taxon>
        <taxon>Coemansia</taxon>
    </lineage>
</organism>
<name>A0A9W8H3G5_9FUNG</name>
<dbReference type="SUPFAM" id="SSF51905">
    <property type="entry name" value="FAD/NAD(P)-binding domain"/>
    <property type="match status" value="1"/>
</dbReference>
<sequence length="453" mass="47356">MAATLRIVRRCIPNGGRRYTAAACPPETYDVVIVGGGPAGCALAAALGARRSTLAGRRIALVDAGKLDEARRWEPPADTAYLAGLGLWDWCYGDRIQAYDRAVATDALGGGAIELAGAAGAGTAYMVETKNLVGGLLRALDSERRVDVLERARVAGIERSGHGWPVVALADGRRLQARLVVGADGASSRVRSHAGIGVYGSEYAQYGLVATLCLDRLNATAFQRFLPTGPVALLPFPGGFANLVWSLDADHFQLLRAAPDGAFAALVNAAFRLAPAELDCLYAMLRAGADGPALEAETACRLAAFAASAAARSARLPPHVAAAAPRSRTSFPLRMRMVDSLAGDRIALVGDAGHVVHPLAGQGLNMGLEDVRCLADVLALAAAGGEDLGAPAVLARYNRQRYARNLALQGLVDKVWRVFRARAGPVAALRSAAMDGLDALPAVKRRLVSALMD</sequence>
<dbReference type="AlphaFoldDB" id="A0A9W8H3G5"/>
<keyword evidence="6 8" id="KW-0503">Monooxygenase</keyword>
<keyword evidence="9" id="KW-1185">Reference proteome</keyword>
<dbReference type="PANTHER" id="PTHR43876:SF7">
    <property type="entry name" value="UBIQUINONE BIOSYNTHESIS MONOOXYGENASE COQ6, MITOCHONDRIAL"/>
    <property type="match status" value="1"/>
</dbReference>
<evidence type="ECO:0000256" key="1">
    <source>
        <dbReference type="ARBA" id="ARBA00001974"/>
    </source>
</evidence>
<dbReference type="Proteomes" id="UP001140217">
    <property type="component" value="Unassembled WGS sequence"/>
</dbReference>
<keyword evidence="3" id="KW-0285">Flavoprotein</keyword>
<gene>
    <name evidence="8" type="primary">COQ6</name>
    <name evidence="8" type="ORF">H4R18_005155</name>
</gene>
<dbReference type="InterPro" id="IPR018168">
    <property type="entry name" value="Ubi_Hdrlase_CS"/>
</dbReference>
<dbReference type="Gene3D" id="3.50.50.60">
    <property type="entry name" value="FAD/NAD(P)-binding domain"/>
    <property type="match status" value="2"/>
</dbReference>
<dbReference type="InterPro" id="IPR010971">
    <property type="entry name" value="UbiH/COQ6"/>
</dbReference>
<dbReference type="GO" id="GO:0071949">
    <property type="term" value="F:FAD binding"/>
    <property type="evidence" value="ECO:0007669"/>
    <property type="project" value="InterPro"/>
</dbReference>
<dbReference type="Pfam" id="PF05834">
    <property type="entry name" value="Lycopene_cycl"/>
    <property type="match status" value="1"/>
</dbReference>
<keyword evidence="8" id="KW-0830">Ubiquinone</keyword>
<dbReference type="PANTHER" id="PTHR43876">
    <property type="entry name" value="UBIQUINONE BIOSYNTHESIS MONOOXYGENASE COQ6, MITOCHONDRIAL"/>
    <property type="match status" value="1"/>
</dbReference>
<dbReference type="OrthoDB" id="683240at2759"/>
<dbReference type="InterPro" id="IPR051205">
    <property type="entry name" value="UbiH/COQ6_monooxygenase"/>
</dbReference>
<dbReference type="EMBL" id="JANBUL010000292">
    <property type="protein sequence ID" value="KAJ2777431.1"/>
    <property type="molecule type" value="Genomic_DNA"/>
</dbReference>
<evidence type="ECO:0000259" key="7">
    <source>
        <dbReference type="Pfam" id="PF01494"/>
    </source>
</evidence>
<dbReference type="NCBIfam" id="TIGR01988">
    <property type="entry name" value="Ubi-OHases"/>
    <property type="match status" value="1"/>
</dbReference>
<keyword evidence="4" id="KW-0274">FAD</keyword>
<comment type="similarity">
    <text evidence="2">Belongs to the UbiH/COQ6 family.</text>
</comment>
<protein>
    <submittedName>
        <fullName evidence="8">Ubiquinone biosynthesis monooxygenase</fullName>
    </submittedName>
</protein>
<evidence type="ECO:0000256" key="4">
    <source>
        <dbReference type="ARBA" id="ARBA00022827"/>
    </source>
</evidence>
<comment type="cofactor">
    <cofactor evidence="1">
        <name>FAD</name>
        <dbReference type="ChEBI" id="CHEBI:57692"/>
    </cofactor>
</comment>
<proteinExistence type="inferred from homology"/>